<dbReference type="PROSITE" id="PS50082">
    <property type="entry name" value="WD_REPEATS_2"/>
    <property type="match status" value="5"/>
</dbReference>
<dbReference type="GeneID" id="6751545"/>
<dbReference type="FunFam" id="2.130.10.10:FF:000243">
    <property type="entry name" value="Transcription initiation factor TFIID subunit 5"/>
    <property type="match status" value="1"/>
</dbReference>
<feature type="domain" description="TFIID subunit TAF5 NTD2" evidence="11">
    <location>
        <begin position="1"/>
        <end position="97"/>
    </location>
</feature>
<feature type="repeat" description="WD" evidence="9">
    <location>
        <begin position="384"/>
        <end position="425"/>
    </location>
</feature>
<dbReference type="InterPro" id="IPR020472">
    <property type="entry name" value="WD40_PAC1"/>
</dbReference>
<evidence type="ECO:0000256" key="6">
    <source>
        <dbReference type="ARBA" id="ARBA00023163"/>
    </source>
</evidence>
<evidence type="ECO:0000259" key="11">
    <source>
        <dbReference type="Pfam" id="PF04494"/>
    </source>
</evidence>
<comment type="subcellular location">
    <subcellularLocation>
        <location evidence="1">Nucleus</location>
    </subcellularLocation>
</comment>
<feature type="repeat" description="WD" evidence="9">
    <location>
        <begin position="468"/>
        <end position="502"/>
    </location>
</feature>
<name>B3RRF1_TRIAD</name>
<keyword evidence="3 9" id="KW-0853">WD repeat</keyword>
<dbReference type="PANTHER" id="PTHR19879">
    <property type="entry name" value="TRANSCRIPTION INITIATION FACTOR TFIID"/>
    <property type="match status" value="1"/>
</dbReference>
<dbReference type="Pfam" id="PF04494">
    <property type="entry name" value="TFIID_NTD2"/>
    <property type="match status" value="1"/>
</dbReference>
<dbReference type="OMA" id="HNHPVWD"/>
<keyword evidence="13" id="KW-1185">Reference proteome</keyword>
<organism evidence="12 13">
    <name type="scientific">Trichoplax adhaerens</name>
    <name type="common">Trichoplax reptans</name>
    <dbReference type="NCBI Taxonomy" id="10228"/>
    <lineage>
        <taxon>Eukaryota</taxon>
        <taxon>Metazoa</taxon>
        <taxon>Placozoa</taxon>
        <taxon>Uniplacotomia</taxon>
        <taxon>Trichoplacea</taxon>
        <taxon>Trichoplacidae</taxon>
        <taxon>Trichoplax</taxon>
    </lineage>
</organism>
<dbReference type="PROSITE" id="PS50294">
    <property type="entry name" value="WD_REPEATS_REGION"/>
    <property type="match status" value="5"/>
</dbReference>
<dbReference type="InterPro" id="IPR036322">
    <property type="entry name" value="WD40_repeat_dom_sf"/>
</dbReference>
<dbReference type="PROSITE" id="PS00678">
    <property type="entry name" value="WD_REPEATS_1"/>
    <property type="match status" value="3"/>
</dbReference>
<dbReference type="STRING" id="10228.B3RRF1"/>
<feature type="region of interest" description="Disordered" evidence="10">
    <location>
        <begin position="151"/>
        <end position="198"/>
    </location>
</feature>
<dbReference type="SUPFAM" id="SSF160897">
    <property type="entry name" value="Taf5 N-terminal domain-like"/>
    <property type="match status" value="1"/>
</dbReference>
<dbReference type="GO" id="GO:0005669">
    <property type="term" value="C:transcription factor TFIID complex"/>
    <property type="evidence" value="ECO:0000318"/>
    <property type="project" value="GO_Central"/>
</dbReference>
<dbReference type="InterPro" id="IPR007582">
    <property type="entry name" value="TFIID_NTD2"/>
</dbReference>
<dbReference type="CDD" id="cd08044">
    <property type="entry name" value="TAF5_NTD2"/>
    <property type="match status" value="1"/>
</dbReference>
<dbReference type="CDD" id="cd00200">
    <property type="entry name" value="WD40"/>
    <property type="match status" value="1"/>
</dbReference>
<feature type="repeat" description="WD" evidence="9">
    <location>
        <begin position="300"/>
        <end position="335"/>
    </location>
</feature>
<dbReference type="GO" id="GO:0000124">
    <property type="term" value="C:SAGA complex"/>
    <property type="evidence" value="ECO:0000318"/>
    <property type="project" value="GO_Central"/>
</dbReference>
<evidence type="ECO:0000313" key="12">
    <source>
        <dbReference type="EMBL" id="EDV26865.1"/>
    </source>
</evidence>
<dbReference type="SUPFAM" id="SSF50978">
    <property type="entry name" value="WD40 repeat-like"/>
    <property type="match status" value="1"/>
</dbReference>
<dbReference type="EMBL" id="DS985243">
    <property type="protein sequence ID" value="EDV26865.1"/>
    <property type="molecule type" value="Genomic_DNA"/>
</dbReference>
<protein>
    <recommendedName>
        <fullName evidence="8">Transcription initiation factor TFIID subunit 5</fullName>
    </recommendedName>
</protein>
<evidence type="ECO:0000256" key="2">
    <source>
        <dbReference type="ARBA" id="ARBA00009435"/>
    </source>
</evidence>
<keyword evidence="7" id="KW-0539">Nucleus</keyword>
<reference evidence="12 13" key="1">
    <citation type="journal article" date="2008" name="Nature">
        <title>The Trichoplax genome and the nature of placozoans.</title>
        <authorList>
            <person name="Srivastava M."/>
            <person name="Begovic E."/>
            <person name="Chapman J."/>
            <person name="Putnam N.H."/>
            <person name="Hellsten U."/>
            <person name="Kawashima T."/>
            <person name="Kuo A."/>
            <person name="Mitros T."/>
            <person name="Salamov A."/>
            <person name="Carpenter M.L."/>
            <person name="Signorovitch A.Y."/>
            <person name="Moreno M.A."/>
            <person name="Kamm K."/>
            <person name="Grimwood J."/>
            <person name="Schmutz J."/>
            <person name="Shapiro H."/>
            <person name="Grigoriev I.V."/>
            <person name="Buss L.W."/>
            <person name="Schierwater B."/>
            <person name="Dellaporta S.L."/>
            <person name="Rokhsar D.S."/>
        </authorList>
    </citation>
    <scope>NUCLEOTIDE SEQUENCE [LARGE SCALE GENOMIC DNA]</scope>
    <source>
        <strain evidence="12 13">Grell-BS-1999</strain>
    </source>
</reference>
<dbReference type="InterPro" id="IPR015943">
    <property type="entry name" value="WD40/YVTN_repeat-like_dom_sf"/>
</dbReference>
<comment type="similarity">
    <text evidence="2">Belongs to the WD repeat TAF5 family.</text>
</comment>
<dbReference type="InterPro" id="IPR019775">
    <property type="entry name" value="WD40_repeat_CS"/>
</dbReference>
<keyword evidence="4" id="KW-0677">Repeat</keyword>
<keyword evidence="6" id="KW-0804">Transcription</keyword>
<proteinExistence type="inferred from homology"/>
<dbReference type="SMART" id="SM00320">
    <property type="entry name" value="WD40"/>
    <property type="match status" value="6"/>
</dbReference>
<dbReference type="AlphaFoldDB" id="B3RRF1"/>
<dbReference type="OrthoDB" id="10266330at2759"/>
<dbReference type="CTD" id="6751545"/>
<dbReference type="Proteomes" id="UP000009022">
    <property type="component" value="Unassembled WGS sequence"/>
</dbReference>
<dbReference type="HOGENOM" id="CLU_005884_2_1_1"/>
<dbReference type="InterPro" id="IPR001680">
    <property type="entry name" value="WD40_rpt"/>
</dbReference>
<accession>B3RRF1</accession>
<dbReference type="InParanoid" id="B3RRF1"/>
<evidence type="ECO:0000256" key="1">
    <source>
        <dbReference type="ARBA" id="ARBA00004123"/>
    </source>
</evidence>
<dbReference type="InterPro" id="IPR037264">
    <property type="entry name" value="TFIID_NTD2_sf"/>
</dbReference>
<evidence type="ECO:0000256" key="9">
    <source>
        <dbReference type="PROSITE-ProRule" id="PRU00221"/>
    </source>
</evidence>
<sequence>MFPMFVHLYLEIIYKDRQNLARTFLKKFGPTQEDYYQEDINRLKTINSKEDMLKNEVIKDFRTSDFVVKMSRDSNQKLKDFLMENKLTLLSNIINQSLYIEVVSGYPRQKSQIAQTAGALTGEVRNNANKAKVLFGIPKELDISTMLDIENDSEEDDDKRPKKKKLKKDSGSAAKRKKVSNNPNAPPADRVPFPEMKESDITSREGAVKEMLDRTHLKSPSICFFTVFRASKGLTCATLSEDSTRLCLAYEDCSVQIRSISRKKLRPVKSAADLASVNKEAEDVMERIMDDKAATDTRKFIGHSGPVYAVSINPEGTFLLSASEDGTIRLWSLHTFTCIVCFKGHSYPVWDVKFSPRGYYFVSGSHDRTARLWTTDSIQPLRVFVGHLSDVDCVQFHPNCNYIATGSSDRSCRLWDIPTGKCVRLFTGHKATVNCLTFSIDGRYMISGGFDKFIFIWDLRSGTVVNHLNGHFGAIYSVVLNRDGNILASGGEDYSIRLWNLKKIISKHEEMVNIEINEDKPKSEPENYLIDSYMTKQTPVCAVHFTRQNLLIGVGAFKSDD</sequence>
<evidence type="ECO:0000256" key="10">
    <source>
        <dbReference type="SAM" id="MobiDB-lite"/>
    </source>
</evidence>
<evidence type="ECO:0000256" key="8">
    <source>
        <dbReference type="ARBA" id="ARBA00044130"/>
    </source>
</evidence>
<evidence type="ECO:0000256" key="5">
    <source>
        <dbReference type="ARBA" id="ARBA00023015"/>
    </source>
</evidence>
<keyword evidence="5" id="KW-0805">Transcription regulation</keyword>
<gene>
    <name evidence="12" type="ORF">TRIADDRAFT_37330</name>
</gene>
<dbReference type="PANTHER" id="PTHR19879:SF1">
    <property type="entry name" value="CANNONBALL-RELATED"/>
    <property type="match status" value="1"/>
</dbReference>
<evidence type="ECO:0000256" key="4">
    <source>
        <dbReference type="ARBA" id="ARBA00022737"/>
    </source>
</evidence>
<evidence type="ECO:0000313" key="13">
    <source>
        <dbReference type="Proteomes" id="UP000009022"/>
    </source>
</evidence>
<dbReference type="KEGG" id="tad:TRIADDRAFT_37330"/>
<evidence type="ECO:0000256" key="3">
    <source>
        <dbReference type="ARBA" id="ARBA00022574"/>
    </source>
</evidence>
<evidence type="ECO:0000256" key="7">
    <source>
        <dbReference type="ARBA" id="ARBA00023242"/>
    </source>
</evidence>
<dbReference type="Gene3D" id="1.25.40.500">
    <property type="entry name" value="TFIID subunit TAF5, NTD2 domain"/>
    <property type="match status" value="1"/>
</dbReference>
<dbReference type="PRINTS" id="PR00320">
    <property type="entry name" value="GPROTEINBRPT"/>
</dbReference>
<dbReference type="eggNOG" id="KOG0263">
    <property type="taxonomic scope" value="Eukaryota"/>
</dbReference>
<dbReference type="PhylomeDB" id="B3RRF1"/>
<feature type="repeat" description="WD" evidence="9">
    <location>
        <begin position="426"/>
        <end position="467"/>
    </location>
</feature>
<dbReference type="RefSeq" id="XP_002110861.1">
    <property type="nucleotide sequence ID" value="XM_002110825.1"/>
</dbReference>
<feature type="repeat" description="WD" evidence="9">
    <location>
        <begin position="342"/>
        <end position="383"/>
    </location>
</feature>
<dbReference type="Gene3D" id="2.130.10.10">
    <property type="entry name" value="YVTN repeat-like/Quinoprotein amine dehydrogenase"/>
    <property type="match status" value="2"/>
</dbReference>
<dbReference type="GO" id="GO:0006367">
    <property type="term" value="P:transcription initiation at RNA polymerase II promoter"/>
    <property type="evidence" value="ECO:0000318"/>
    <property type="project" value="GO_Central"/>
</dbReference>
<dbReference type="Pfam" id="PF00400">
    <property type="entry name" value="WD40"/>
    <property type="match status" value="5"/>
</dbReference>